<dbReference type="GO" id="GO:0005525">
    <property type="term" value="F:GTP binding"/>
    <property type="evidence" value="ECO:0007669"/>
    <property type="project" value="UniProtKB-KW"/>
</dbReference>
<evidence type="ECO:0000313" key="13">
    <source>
        <dbReference type="EMBL" id="PCJ19197.1"/>
    </source>
</evidence>
<dbReference type="Proteomes" id="UP000218327">
    <property type="component" value="Unassembled WGS sequence"/>
</dbReference>
<dbReference type="InterPro" id="IPR006375">
    <property type="entry name" value="Man1P_GuaTrfase/Man6P_Isoase"/>
</dbReference>
<dbReference type="FunFam" id="2.60.120.10:FF:000032">
    <property type="entry name" value="Mannose-1-phosphate guanylyltransferase/mannose-6-phosphate isomerase"/>
    <property type="match status" value="1"/>
</dbReference>
<dbReference type="PANTHER" id="PTHR46390:SF1">
    <property type="entry name" value="MANNOSE-1-PHOSPHATE GUANYLYLTRANSFERASE"/>
    <property type="match status" value="1"/>
</dbReference>
<feature type="domain" description="Mannose-6-phosphate isomerase type II C-terminal" evidence="11">
    <location>
        <begin position="352"/>
        <end position="466"/>
    </location>
</feature>
<dbReference type="InterPro" id="IPR001538">
    <property type="entry name" value="Man6P_isomerase-2_C"/>
</dbReference>
<comment type="similarity">
    <text evidence="2 9">Belongs to the mannose-6-phosphate isomerase type 2 family.</text>
</comment>
<feature type="domain" description="Nucleotidyl transferase" evidence="10">
    <location>
        <begin position="4"/>
        <end position="287"/>
    </location>
</feature>
<proteinExistence type="inferred from homology"/>
<dbReference type="GO" id="GO:0009298">
    <property type="term" value="P:GDP-mannose biosynthetic process"/>
    <property type="evidence" value="ECO:0007669"/>
    <property type="project" value="UniProtKB-UniPathway"/>
</dbReference>
<dbReference type="InterPro" id="IPR005835">
    <property type="entry name" value="NTP_transferase_dom"/>
</dbReference>
<dbReference type="EC" id="2.7.7.13" evidence="3"/>
<reference evidence="14" key="1">
    <citation type="submission" date="2017-08" db="EMBL/GenBank/DDBJ databases">
        <title>A dynamic microbial community with high functional redundancy inhabits the cold, oxic subseafloor aquifer.</title>
        <authorList>
            <person name="Tully B.J."/>
            <person name="Wheat C.G."/>
            <person name="Glazer B.T."/>
            <person name="Huber J.A."/>
        </authorList>
    </citation>
    <scope>NUCLEOTIDE SEQUENCE [LARGE SCALE GENOMIC DNA]</scope>
</reference>
<sequence length="471" mass="52543">MLVPVLLAGGVGSRLWPVSRSMLPKQFIDFPGQQDSLFQNTLTRLDGIHDISEPLVVCNGDHRFLVAEQLRQLQKNHSTILLEPVGRSTAPAVALAALCAQQDYADPVLLVLPADHIIQNENALLAAIDIGATLAQQNKLVTFGIVPGAPETGYGYIKRGEKLDCANGFKVDRFVEKPNLETAKSYLDSGNYLWNSGIFMFTAANYLQELKRHAPDIFELCHEAYAEIERGDDFYTIPQAIFSRCRSDSIDYAVMEKTELAAVIPLDAGWSDLGAWDALWDVQEKDNAGNVVTGDVLIDNVTNSYIQSQSRLVAVAGIDNAIVVETADAVLVVDKSKAQLVKQLVDQLEIHNREERINHCFVYRPWGSYETLETKPGYKVKHIVVNPGASLSLQMHKKRTEHWTVIKGVALVTCDNKEFEVYPNESTLIPLGSRHRLTNTSNEPVEIIEVQIGDYLGEDDIIRFEDIYHRE</sequence>
<dbReference type="InterPro" id="IPR051161">
    <property type="entry name" value="Mannose-6P_isomerase_type2"/>
</dbReference>
<keyword evidence="4 13" id="KW-0808">Transferase</keyword>
<dbReference type="GO" id="GO:0004475">
    <property type="term" value="F:mannose-1-phosphate guanylyltransferase (GTP) activity"/>
    <property type="evidence" value="ECO:0007669"/>
    <property type="project" value="UniProtKB-EC"/>
</dbReference>
<comment type="pathway">
    <text evidence="1">Nucleotide-sugar biosynthesis; GDP-alpha-D-mannose biosynthesis; GDP-alpha-D-mannose from alpha-D-mannose 1-phosphate (GTP route): step 1/1.</text>
</comment>
<keyword evidence="7" id="KW-0342">GTP-binding</keyword>
<dbReference type="SUPFAM" id="SSF53448">
    <property type="entry name" value="Nucleotide-diphospho-sugar transferases"/>
    <property type="match status" value="1"/>
</dbReference>
<evidence type="ECO:0000259" key="10">
    <source>
        <dbReference type="Pfam" id="PF00483"/>
    </source>
</evidence>
<dbReference type="Gene3D" id="2.60.120.10">
    <property type="entry name" value="Jelly Rolls"/>
    <property type="match status" value="1"/>
</dbReference>
<evidence type="ECO:0000256" key="7">
    <source>
        <dbReference type="ARBA" id="ARBA00023134"/>
    </source>
</evidence>
<comment type="caution">
    <text evidence="13">The sequence shown here is derived from an EMBL/GenBank/DDBJ whole genome shotgun (WGS) entry which is preliminary data.</text>
</comment>
<dbReference type="Pfam" id="PF22640">
    <property type="entry name" value="ManC_GMP_beta-helix"/>
    <property type="match status" value="1"/>
</dbReference>
<dbReference type="InterPro" id="IPR011051">
    <property type="entry name" value="RmlC_Cupin_sf"/>
</dbReference>
<accession>A0A2A5AIQ4</accession>
<evidence type="ECO:0000256" key="9">
    <source>
        <dbReference type="RuleBase" id="RU004190"/>
    </source>
</evidence>
<dbReference type="AlphaFoldDB" id="A0A2A5AIQ4"/>
<protein>
    <recommendedName>
        <fullName evidence="3">mannose-1-phosphate guanylyltransferase</fullName>
        <ecNumber evidence="3">2.7.7.13</ecNumber>
    </recommendedName>
</protein>
<gene>
    <name evidence="13" type="ORF">COA96_16395</name>
</gene>
<dbReference type="InterPro" id="IPR054566">
    <property type="entry name" value="ManC/GMP-like_b-helix"/>
</dbReference>
<dbReference type="SUPFAM" id="SSF51182">
    <property type="entry name" value="RmlC-like cupins"/>
    <property type="match status" value="1"/>
</dbReference>
<evidence type="ECO:0000259" key="12">
    <source>
        <dbReference type="Pfam" id="PF22640"/>
    </source>
</evidence>
<dbReference type="Pfam" id="PF01050">
    <property type="entry name" value="MannoseP_isomer"/>
    <property type="match status" value="1"/>
</dbReference>
<evidence type="ECO:0000256" key="5">
    <source>
        <dbReference type="ARBA" id="ARBA00022695"/>
    </source>
</evidence>
<keyword evidence="5 13" id="KW-0548">Nucleotidyltransferase</keyword>
<dbReference type="CDD" id="cd02213">
    <property type="entry name" value="cupin_PMI_typeII_C"/>
    <property type="match status" value="1"/>
</dbReference>
<keyword evidence="13" id="KW-0413">Isomerase</keyword>
<dbReference type="CDD" id="cd02509">
    <property type="entry name" value="GDP-M1P_Guanylyltransferase"/>
    <property type="match status" value="1"/>
</dbReference>
<evidence type="ECO:0000256" key="1">
    <source>
        <dbReference type="ARBA" id="ARBA00004823"/>
    </source>
</evidence>
<dbReference type="GO" id="GO:0000271">
    <property type="term" value="P:polysaccharide biosynthetic process"/>
    <property type="evidence" value="ECO:0007669"/>
    <property type="project" value="InterPro"/>
</dbReference>
<evidence type="ECO:0000256" key="6">
    <source>
        <dbReference type="ARBA" id="ARBA00022741"/>
    </source>
</evidence>
<dbReference type="UniPathway" id="UPA00126">
    <property type="reaction ID" value="UER00930"/>
</dbReference>
<dbReference type="InterPro" id="IPR029044">
    <property type="entry name" value="Nucleotide-diphossugar_trans"/>
</dbReference>
<dbReference type="Gene3D" id="3.90.550.10">
    <property type="entry name" value="Spore Coat Polysaccharide Biosynthesis Protein SpsA, Chain A"/>
    <property type="match status" value="1"/>
</dbReference>
<dbReference type="GO" id="GO:0016853">
    <property type="term" value="F:isomerase activity"/>
    <property type="evidence" value="ECO:0007669"/>
    <property type="project" value="UniProtKB-KW"/>
</dbReference>
<dbReference type="FunFam" id="3.90.550.10:FF:000046">
    <property type="entry name" value="Mannose-1-phosphate guanylyltransferase (GDP)"/>
    <property type="match status" value="1"/>
</dbReference>
<feature type="domain" description="MannoseP isomerase/GMP-like beta-helix" evidence="12">
    <location>
        <begin position="302"/>
        <end position="348"/>
    </location>
</feature>
<name>A0A2A5AIQ4_9GAMM</name>
<organism evidence="13 14">
    <name type="scientific">SAR86 cluster bacterium</name>
    <dbReference type="NCBI Taxonomy" id="2030880"/>
    <lineage>
        <taxon>Bacteria</taxon>
        <taxon>Pseudomonadati</taxon>
        <taxon>Pseudomonadota</taxon>
        <taxon>Gammaproteobacteria</taxon>
        <taxon>SAR86 cluster</taxon>
    </lineage>
</organism>
<dbReference type="EMBL" id="NVVJ01000092">
    <property type="protein sequence ID" value="PCJ19197.1"/>
    <property type="molecule type" value="Genomic_DNA"/>
</dbReference>
<evidence type="ECO:0000256" key="3">
    <source>
        <dbReference type="ARBA" id="ARBA00012387"/>
    </source>
</evidence>
<dbReference type="InterPro" id="IPR014710">
    <property type="entry name" value="RmlC-like_jellyroll"/>
</dbReference>
<evidence type="ECO:0000256" key="8">
    <source>
        <dbReference type="ARBA" id="ARBA00047343"/>
    </source>
</evidence>
<evidence type="ECO:0000256" key="4">
    <source>
        <dbReference type="ARBA" id="ARBA00022679"/>
    </source>
</evidence>
<dbReference type="Pfam" id="PF00483">
    <property type="entry name" value="NTP_transferase"/>
    <property type="match status" value="1"/>
</dbReference>
<evidence type="ECO:0000313" key="14">
    <source>
        <dbReference type="Proteomes" id="UP000218327"/>
    </source>
</evidence>
<evidence type="ECO:0000259" key="11">
    <source>
        <dbReference type="Pfam" id="PF01050"/>
    </source>
</evidence>
<keyword evidence="6" id="KW-0547">Nucleotide-binding</keyword>
<comment type="catalytic activity">
    <reaction evidence="8">
        <text>alpha-D-mannose 1-phosphate + GTP + H(+) = GDP-alpha-D-mannose + diphosphate</text>
        <dbReference type="Rhea" id="RHEA:15229"/>
        <dbReference type="ChEBI" id="CHEBI:15378"/>
        <dbReference type="ChEBI" id="CHEBI:33019"/>
        <dbReference type="ChEBI" id="CHEBI:37565"/>
        <dbReference type="ChEBI" id="CHEBI:57527"/>
        <dbReference type="ChEBI" id="CHEBI:58409"/>
        <dbReference type="EC" id="2.7.7.13"/>
    </reaction>
</comment>
<dbReference type="PANTHER" id="PTHR46390">
    <property type="entry name" value="MANNOSE-1-PHOSPHATE GUANYLYLTRANSFERASE"/>
    <property type="match status" value="1"/>
</dbReference>
<dbReference type="InterPro" id="IPR049577">
    <property type="entry name" value="GMPP_N"/>
</dbReference>
<evidence type="ECO:0000256" key="2">
    <source>
        <dbReference type="ARBA" id="ARBA00006115"/>
    </source>
</evidence>
<dbReference type="NCBIfam" id="TIGR01479">
    <property type="entry name" value="GMP_PMI"/>
    <property type="match status" value="1"/>
</dbReference>